<sequence length="465" mass="52317">MGDSEGEFSFLPVSEIKREVSVKEEIQDEFLDDDELSGIKTESIENSAETKCGSILVSPGRTFIFVCEMCGDRFPDMDTFGNHLVQTHLNYDARNETTFKEDIDLDATESCNAESVKEGGATTSGVVQSARKKRDAYAVISRQQKELFIKLIQDGHTIKAAAQISNLNAHTGYSVYRNYISQKSTLVFKKRGGSRLHKLTPEVLATVEEISERNTGLSLKEIKEQLALRNMHLSISSIQRGLSLLKITLKRAPIKLNRMNSEFALQQRRQFAIDFETWVPQNRAKLIFVDEADFNLHLPGMRTRSRLDMTTVDNARIVRDRNIALILAMNNQQVVHTSVIADGNCNSNLFCDFLNALCGKLNAMELYNSILVMNDTAFYRAQDVREAVESFSHTIKYLPPDSPMLNPTEHAFYKIKASARRILEEETAEYDVVDVISCSANNIDATDCSSFVADVMLELQTVHGK</sequence>
<organism evidence="4 5">
    <name type="scientific">Hermetia illucens</name>
    <name type="common">Black soldier fly</name>
    <dbReference type="NCBI Taxonomy" id="343691"/>
    <lineage>
        <taxon>Eukaryota</taxon>
        <taxon>Metazoa</taxon>
        <taxon>Ecdysozoa</taxon>
        <taxon>Arthropoda</taxon>
        <taxon>Hexapoda</taxon>
        <taxon>Insecta</taxon>
        <taxon>Pterygota</taxon>
        <taxon>Neoptera</taxon>
        <taxon>Endopterygota</taxon>
        <taxon>Diptera</taxon>
        <taxon>Brachycera</taxon>
        <taxon>Stratiomyomorpha</taxon>
        <taxon>Stratiomyidae</taxon>
        <taxon>Hermetiinae</taxon>
        <taxon>Hermetia</taxon>
    </lineage>
</organism>
<proteinExistence type="predicted"/>
<evidence type="ECO:0000313" key="4">
    <source>
        <dbReference type="EMBL" id="CAD7080454.1"/>
    </source>
</evidence>
<keyword evidence="2" id="KW-0862">Zinc</keyword>
<dbReference type="PANTHER" id="PTHR46564:SF1">
    <property type="entry name" value="TRANSPOSASE"/>
    <property type="match status" value="1"/>
</dbReference>
<accession>A0A7R8UH35</accession>
<evidence type="ECO:0000259" key="3">
    <source>
        <dbReference type="PROSITE" id="PS50157"/>
    </source>
</evidence>
<dbReference type="PROSITE" id="PS00028">
    <property type="entry name" value="ZINC_FINGER_C2H2_1"/>
    <property type="match status" value="1"/>
</dbReference>
<feature type="domain" description="C2H2-type" evidence="3">
    <location>
        <begin position="65"/>
        <end position="93"/>
    </location>
</feature>
<keyword evidence="5" id="KW-1185">Reference proteome</keyword>
<evidence type="ECO:0000256" key="2">
    <source>
        <dbReference type="PROSITE-ProRule" id="PRU00042"/>
    </source>
</evidence>
<dbReference type="InParanoid" id="A0A7R8UH35"/>
<dbReference type="Proteomes" id="UP000594454">
    <property type="component" value="Chromosome 2"/>
</dbReference>
<gene>
    <name evidence="4" type="ORF">HERILL_LOCUS3607</name>
</gene>
<evidence type="ECO:0000313" key="5">
    <source>
        <dbReference type="Proteomes" id="UP000594454"/>
    </source>
</evidence>
<dbReference type="GO" id="GO:0008270">
    <property type="term" value="F:zinc ion binding"/>
    <property type="evidence" value="ECO:0007669"/>
    <property type="project" value="UniProtKB-KW"/>
</dbReference>
<name>A0A7R8UH35_HERIL</name>
<comment type="subcellular location">
    <subcellularLocation>
        <location evidence="1">Nucleus</location>
    </subcellularLocation>
</comment>
<dbReference type="InterPro" id="IPR013087">
    <property type="entry name" value="Znf_C2H2_type"/>
</dbReference>
<dbReference type="OMA" id="MSIKIEY"/>
<reference evidence="4 5" key="1">
    <citation type="submission" date="2020-11" db="EMBL/GenBank/DDBJ databases">
        <authorList>
            <person name="Wallbank WR R."/>
            <person name="Pardo Diaz C."/>
            <person name="Kozak K."/>
            <person name="Martin S."/>
            <person name="Jiggins C."/>
            <person name="Moest M."/>
            <person name="Warren A I."/>
            <person name="Generalovic N T."/>
            <person name="Byers J.R.P. K."/>
            <person name="Montejo-Kovacevich G."/>
            <person name="Yen C E."/>
        </authorList>
    </citation>
    <scope>NUCLEOTIDE SEQUENCE [LARGE SCALE GENOMIC DNA]</scope>
</reference>
<dbReference type="GO" id="GO:0003676">
    <property type="term" value="F:nucleic acid binding"/>
    <property type="evidence" value="ECO:0007669"/>
    <property type="project" value="InterPro"/>
</dbReference>
<evidence type="ECO:0000256" key="1">
    <source>
        <dbReference type="ARBA" id="ARBA00004123"/>
    </source>
</evidence>
<dbReference type="AlphaFoldDB" id="A0A7R8UH35"/>
<dbReference type="OrthoDB" id="7976214at2759"/>
<dbReference type="InterPro" id="IPR036397">
    <property type="entry name" value="RNaseH_sf"/>
</dbReference>
<dbReference type="SUPFAM" id="SSF46689">
    <property type="entry name" value="Homeodomain-like"/>
    <property type="match status" value="1"/>
</dbReference>
<protein>
    <recommendedName>
        <fullName evidence="3">C2H2-type domain-containing protein</fullName>
    </recommendedName>
</protein>
<dbReference type="InterPro" id="IPR038717">
    <property type="entry name" value="Tc1-like_DDE_dom"/>
</dbReference>
<dbReference type="PANTHER" id="PTHR46564">
    <property type="entry name" value="TRANSPOSASE"/>
    <property type="match status" value="1"/>
</dbReference>
<dbReference type="Gene3D" id="3.30.420.10">
    <property type="entry name" value="Ribonuclease H-like superfamily/Ribonuclease H"/>
    <property type="match status" value="1"/>
</dbReference>
<dbReference type="InterPro" id="IPR009057">
    <property type="entry name" value="Homeodomain-like_sf"/>
</dbReference>
<dbReference type="PROSITE" id="PS50157">
    <property type="entry name" value="ZINC_FINGER_C2H2_2"/>
    <property type="match status" value="1"/>
</dbReference>
<dbReference type="EMBL" id="LR899010">
    <property type="protein sequence ID" value="CAD7080454.1"/>
    <property type="molecule type" value="Genomic_DNA"/>
</dbReference>
<dbReference type="Pfam" id="PF13358">
    <property type="entry name" value="DDE_3"/>
    <property type="match status" value="1"/>
</dbReference>
<keyword evidence="2" id="KW-0479">Metal-binding</keyword>
<dbReference type="GO" id="GO:0005634">
    <property type="term" value="C:nucleus"/>
    <property type="evidence" value="ECO:0007669"/>
    <property type="project" value="UniProtKB-SubCell"/>
</dbReference>
<keyword evidence="2" id="KW-0863">Zinc-finger</keyword>